<feature type="domain" description="DRBM" evidence="2">
    <location>
        <begin position="228"/>
        <end position="300"/>
    </location>
</feature>
<dbReference type="CDD" id="cd00048">
    <property type="entry name" value="DSRM_SF"/>
    <property type="match status" value="1"/>
</dbReference>
<gene>
    <name evidence="3" type="ORF">LTR77_004337</name>
</gene>
<dbReference type="SUPFAM" id="SSF54768">
    <property type="entry name" value="dsRNA-binding domain-like"/>
    <property type="match status" value="2"/>
</dbReference>
<dbReference type="AlphaFoldDB" id="A0AAV9PGP9"/>
<dbReference type="Pfam" id="PF00035">
    <property type="entry name" value="dsrm"/>
    <property type="match status" value="2"/>
</dbReference>
<dbReference type="RefSeq" id="XP_064660221.1">
    <property type="nucleotide sequence ID" value="XM_064801591.1"/>
</dbReference>
<keyword evidence="4" id="KW-1185">Reference proteome</keyword>
<protein>
    <recommendedName>
        <fullName evidence="2">DRBM domain-containing protein</fullName>
    </recommendedName>
</protein>
<evidence type="ECO:0000259" key="2">
    <source>
        <dbReference type="PROSITE" id="PS50137"/>
    </source>
</evidence>
<organism evidence="3 4">
    <name type="scientific">Saxophila tyrrhenica</name>
    <dbReference type="NCBI Taxonomy" id="1690608"/>
    <lineage>
        <taxon>Eukaryota</taxon>
        <taxon>Fungi</taxon>
        <taxon>Dikarya</taxon>
        <taxon>Ascomycota</taxon>
        <taxon>Pezizomycotina</taxon>
        <taxon>Dothideomycetes</taxon>
        <taxon>Dothideomycetidae</taxon>
        <taxon>Mycosphaerellales</taxon>
        <taxon>Extremaceae</taxon>
        <taxon>Saxophila</taxon>
    </lineage>
</organism>
<keyword evidence="1" id="KW-0694">RNA-binding</keyword>
<evidence type="ECO:0000313" key="3">
    <source>
        <dbReference type="EMBL" id="KAK5171193.1"/>
    </source>
</evidence>
<evidence type="ECO:0000313" key="4">
    <source>
        <dbReference type="Proteomes" id="UP001337655"/>
    </source>
</evidence>
<comment type="caution">
    <text evidence="3">The sequence shown here is derived from an EMBL/GenBank/DDBJ whole genome shotgun (WGS) entry which is preliminary data.</text>
</comment>
<dbReference type="GO" id="GO:0003723">
    <property type="term" value="F:RNA binding"/>
    <property type="evidence" value="ECO:0007669"/>
    <property type="project" value="UniProtKB-UniRule"/>
</dbReference>
<dbReference type="EMBL" id="JAVRRT010000006">
    <property type="protein sequence ID" value="KAK5171193.1"/>
    <property type="molecule type" value="Genomic_DNA"/>
</dbReference>
<dbReference type="Proteomes" id="UP001337655">
    <property type="component" value="Unassembled WGS sequence"/>
</dbReference>
<dbReference type="Gene3D" id="3.30.160.20">
    <property type="match status" value="2"/>
</dbReference>
<reference evidence="3 4" key="1">
    <citation type="submission" date="2023-08" db="EMBL/GenBank/DDBJ databases">
        <title>Black Yeasts Isolated from many extreme environments.</title>
        <authorList>
            <person name="Coleine C."/>
            <person name="Stajich J.E."/>
            <person name="Selbmann L."/>
        </authorList>
    </citation>
    <scope>NUCLEOTIDE SEQUENCE [LARGE SCALE GENOMIC DNA]</scope>
    <source>
        <strain evidence="3 4">CCFEE 5935</strain>
    </source>
</reference>
<proteinExistence type="predicted"/>
<dbReference type="GeneID" id="89925683"/>
<dbReference type="InterPro" id="IPR014720">
    <property type="entry name" value="dsRBD_dom"/>
</dbReference>
<dbReference type="PROSITE" id="PS50137">
    <property type="entry name" value="DS_RBD"/>
    <property type="match status" value="1"/>
</dbReference>
<sequence>MDELLNSLITPSQEQLQEAKIAIEEFRQKNQQEQHNPNMAAAAIVPLPDSEHEIVLPHRTSIGQAARGEQPAPLTSSDGDSIAASGIRSLGELFASRTDPDIALELQSIEDFELQNPYQPNPPAKVVPLPSSKGNYESTVKLHHLCDQRGVRPEFTYNEPSAFRFSAKVEIGSLSFQTPNSFPTKKQAKDAACSLALSEPSNLDAVAGVKRKAPLVADVGPEVDRSEDWISILHDYAQRKKVAFAEYHESMSENPPFRFGCTVNISGGPAEPFGQDLGPFNSKQAARTSAAKEAVLWLRAQGVLRAAPSKRARPEFQDVVNKSLQEVDSAPLPVRVHHLVAALGFSQPRFDCRLSKTKLGDVQVGVPIYDAAVFFDERDVVREPRLAGPIGRVEQVHGQKKAKEACYEQLLITLQQIQSSRGG</sequence>
<evidence type="ECO:0000256" key="1">
    <source>
        <dbReference type="PROSITE-ProRule" id="PRU00266"/>
    </source>
</evidence>
<accession>A0AAV9PGP9</accession>
<name>A0AAV9PGP9_9PEZI</name>